<dbReference type="EMBL" id="JAYLVJ010000006">
    <property type="protein sequence ID" value="MEO1753595.1"/>
    <property type="molecule type" value="Genomic_DNA"/>
</dbReference>
<dbReference type="PRINTS" id="PR00039">
    <property type="entry name" value="HTHLYSR"/>
</dbReference>
<dbReference type="InterPro" id="IPR000847">
    <property type="entry name" value="LysR_HTH_N"/>
</dbReference>
<evidence type="ECO:0000256" key="2">
    <source>
        <dbReference type="ARBA" id="ARBA00023015"/>
    </source>
</evidence>
<dbReference type="RefSeq" id="WP_107202930.1">
    <property type="nucleotide sequence ID" value="NZ_CP015960.1"/>
</dbReference>
<geneLocation type="plasmid" evidence="8"/>
<geneLocation type="plasmid" evidence="7">
    <name>unnamed</name>
</geneLocation>
<gene>
    <name evidence="7" type="ORF">A9O66_33255</name>
    <name evidence="6" type="ORF">VOI32_06620</name>
</gene>
<evidence type="ECO:0000256" key="1">
    <source>
        <dbReference type="ARBA" id="ARBA00009437"/>
    </source>
</evidence>
<dbReference type="CDD" id="cd08422">
    <property type="entry name" value="PBP2_CrgA_like"/>
    <property type="match status" value="1"/>
</dbReference>
<evidence type="ECO:0000313" key="6">
    <source>
        <dbReference type="EMBL" id="MEO1753595.1"/>
    </source>
</evidence>
<evidence type="ECO:0000256" key="4">
    <source>
        <dbReference type="ARBA" id="ARBA00023163"/>
    </source>
</evidence>
<keyword evidence="4" id="KW-0804">Transcription</keyword>
<dbReference type="GO" id="GO:0003700">
    <property type="term" value="F:DNA-binding transcription factor activity"/>
    <property type="evidence" value="ECO:0007669"/>
    <property type="project" value="InterPro"/>
</dbReference>
<evidence type="ECO:0000313" key="9">
    <source>
        <dbReference type="Proteomes" id="UP001462961"/>
    </source>
</evidence>
<dbReference type="PANTHER" id="PTHR30537:SF5">
    <property type="entry name" value="HTH-TYPE TRANSCRIPTIONAL ACTIVATOR TTDR-RELATED"/>
    <property type="match status" value="1"/>
</dbReference>
<reference evidence="7" key="2">
    <citation type="submission" date="2016-06" db="EMBL/GenBank/DDBJ databases">
        <authorList>
            <person name="Huang P."/>
            <person name="Jiang X."/>
            <person name="Liu X."/>
        </authorList>
    </citation>
    <scope>NUCLEOTIDE SEQUENCE</scope>
    <source>
        <strain evidence="7">852011</strain>
        <plasmid evidence="7">unnamed</plasmid>
    </source>
</reference>
<protein>
    <submittedName>
        <fullName evidence="7">LysR family transcriptional regulator</fullName>
    </submittedName>
</protein>
<dbReference type="AlphaFoldDB" id="A0A9Q6SA97"/>
<dbReference type="FunFam" id="1.10.10.10:FF:000001">
    <property type="entry name" value="LysR family transcriptional regulator"/>
    <property type="match status" value="1"/>
</dbReference>
<keyword evidence="9" id="KW-1185">Reference proteome</keyword>
<reference evidence="7 8" key="1">
    <citation type="journal article" date="2014" name="Genome Announc.">
        <title>Draft Genome Sequence of the Haloacid-Degrading Burkholderia caribensis Strain MBA4.</title>
        <authorList>
            <person name="Pan Y."/>
            <person name="Kong K.F."/>
            <person name="Tsang J.S."/>
        </authorList>
    </citation>
    <scope>NUCLEOTIDE SEQUENCE [LARGE SCALE GENOMIC DNA]</scope>
    <source>
        <strain evidence="7 8">852011</strain>
    </source>
</reference>
<evidence type="ECO:0000313" key="7">
    <source>
        <dbReference type="EMBL" id="QLB67318.1"/>
    </source>
</evidence>
<evidence type="ECO:0000256" key="3">
    <source>
        <dbReference type="ARBA" id="ARBA00023125"/>
    </source>
</evidence>
<dbReference type="Proteomes" id="UP000509548">
    <property type="component" value="Plasmid unnamed"/>
</dbReference>
<dbReference type="Gene3D" id="1.10.10.10">
    <property type="entry name" value="Winged helix-like DNA-binding domain superfamily/Winged helix DNA-binding domain"/>
    <property type="match status" value="1"/>
</dbReference>
<keyword evidence="2" id="KW-0805">Transcription regulation</keyword>
<dbReference type="InterPro" id="IPR005119">
    <property type="entry name" value="LysR_subst-bd"/>
</dbReference>
<dbReference type="Pfam" id="PF00126">
    <property type="entry name" value="HTH_1"/>
    <property type="match status" value="1"/>
</dbReference>
<keyword evidence="3" id="KW-0238">DNA-binding</keyword>
<organism evidence="7 8">
    <name type="scientific">Paraburkholderia caribensis</name>
    <dbReference type="NCBI Taxonomy" id="75105"/>
    <lineage>
        <taxon>Bacteria</taxon>
        <taxon>Pseudomonadati</taxon>
        <taxon>Pseudomonadota</taxon>
        <taxon>Betaproteobacteria</taxon>
        <taxon>Burkholderiales</taxon>
        <taxon>Burkholderiaceae</taxon>
        <taxon>Paraburkholderia</taxon>
    </lineage>
</organism>
<dbReference type="SUPFAM" id="SSF46785">
    <property type="entry name" value="Winged helix' DNA-binding domain"/>
    <property type="match status" value="1"/>
</dbReference>
<feature type="domain" description="HTH lysR-type" evidence="5">
    <location>
        <begin position="2"/>
        <end position="59"/>
    </location>
</feature>
<dbReference type="Gene3D" id="3.40.190.290">
    <property type="match status" value="1"/>
</dbReference>
<dbReference type="EMBL" id="CP015960">
    <property type="protein sequence ID" value="QLB67318.1"/>
    <property type="molecule type" value="Genomic_DNA"/>
</dbReference>
<evidence type="ECO:0000259" key="5">
    <source>
        <dbReference type="PROSITE" id="PS50931"/>
    </source>
</evidence>
<dbReference type="PROSITE" id="PS50931">
    <property type="entry name" value="HTH_LYSR"/>
    <property type="match status" value="1"/>
</dbReference>
<keyword evidence="7" id="KW-0614">Plasmid</keyword>
<dbReference type="Proteomes" id="UP001462961">
    <property type="component" value="Unassembled WGS sequence"/>
</dbReference>
<evidence type="ECO:0000313" key="8">
    <source>
        <dbReference type="Proteomes" id="UP000509548"/>
    </source>
</evidence>
<dbReference type="PANTHER" id="PTHR30537">
    <property type="entry name" value="HTH-TYPE TRANSCRIPTIONAL REGULATOR"/>
    <property type="match status" value="1"/>
</dbReference>
<dbReference type="SUPFAM" id="SSF53850">
    <property type="entry name" value="Periplasmic binding protein-like II"/>
    <property type="match status" value="1"/>
</dbReference>
<dbReference type="InterPro" id="IPR036388">
    <property type="entry name" value="WH-like_DNA-bd_sf"/>
</dbReference>
<comment type="similarity">
    <text evidence="1">Belongs to the LysR transcriptional regulatory family.</text>
</comment>
<dbReference type="InterPro" id="IPR058163">
    <property type="entry name" value="LysR-type_TF_proteobact-type"/>
</dbReference>
<proteinExistence type="inferred from homology"/>
<sequence>MMDINALRIFCRVARLQSFSAAARELSISQSQASRAVADIEAELGTLLLARTTRAVIPTEAGADYLIRVEGVLDQLDDAGQSVRQDELRGTLRVGMPTSAGVREIIPRLPPFAERHPLLRIEVVLDDRRQDLVRDAVDVAIRIGTLPDSNATARLLTSYARLIVASPAYLARCGTPISPDALVGHRIVYGPAASVSTAWTFTHKGITTNVPIEPNISFSDNEGAVAAVKAGLGITSIGYWACRRELEERSLVPILTDWSMVGTKVHAYFPLGRATRTAARAFINFLLDEFSESVDVTRAG</sequence>
<dbReference type="GO" id="GO:0003677">
    <property type="term" value="F:DNA binding"/>
    <property type="evidence" value="ECO:0007669"/>
    <property type="project" value="UniProtKB-KW"/>
</dbReference>
<dbReference type="InterPro" id="IPR036390">
    <property type="entry name" value="WH_DNA-bd_sf"/>
</dbReference>
<reference evidence="6 9" key="3">
    <citation type="submission" date="2024-01" db="EMBL/GenBank/DDBJ databases">
        <title>The diversity of rhizobia nodulating Mimosa spp. in eleven states of Brazil covering several biomes is determined by host plant, location, and edaphic factors.</title>
        <authorList>
            <person name="Rouws L."/>
            <person name="Barauna A."/>
            <person name="Beukes C."/>
            <person name="De Faria S.M."/>
            <person name="Gross E."/>
            <person name="Dos Reis Junior F.B."/>
            <person name="Simon M."/>
            <person name="Maluk M."/>
            <person name="Odee D.W."/>
            <person name="Kenicer G."/>
            <person name="Young J.P.W."/>
            <person name="Reis V.M."/>
            <person name="Zilli J."/>
            <person name="James E.K."/>
        </authorList>
    </citation>
    <scope>NUCLEOTIDE SEQUENCE [LARGE SCALE GENOMIC DNA]</scope>
    <source>
        <strain evidence="6 9">JHI1651</strain>
    </source>
</reference>
<name>A0A9Q6SA97_9BURK</name>
<dbReference type="Pfam" id="PF03466">
    <property type="entry name" value="LysR_substrate"/>
    <property type="match status" value="1"/>
</dbReference>
<accession>A0A9Q6SA97</accession>